<accession>A0A1M2VD68</accession>
<protein>
    <recommendedName>
        <fullName evidence="1">BTB domain-containing protein</fullName>
    </recommendedName>
</protein>
<sequence length="339" mass="37721">MDAVAPLPASTALCEALKSNPAAPFEAHDADVILRSSDGVDFRVYKIILTIVSPILKSMITILDAPDTSPASPQVIELVENASTLEHLLRLCYPVPRTPIASLEKFVAVSDAAKKYEMAALHTSLEQDLRALLLAGADPLRIYTIACLCRFDKVVHEAARRTLEKPRHLQPRDAIPPEFPQLSAPVLFALIDYRRRCTEAASAVLRDDNWMLYGEHSKKVTGFWFDNPDNLPLVDNSWAWVACNNDSDASYVSKIGKHGLRLRKWYRRYVEDAMKALLYEPDLKGDAVARPAVLRRALEGANSCTRCKTTAWKDLMDYSHLLAGKIAVAVSNVRLELPS</sequence>
<evidence type="ECO:0000259" key="1">
    <source>
        <dbReference type="PROSITE" id="PS50097"/>
    </source>
</evidence>
<evidence type="ECO:0000313" key="3">
    <source>
        <dbReference type="Proteomes" id="UP000184267"/>
    </source>
</evidence>
<feature type="domain" description="BTB" evidence="1">
    <location>
        <begin position="30"/>
        <end position="93"/>
    </location>
</feature>
<evidence type="ECO:0000313" key="2">
    <source>
        <dbReference type="EMBL" id="OJT05580.1"/>
    </source>
</evidence>
<dbReference type="EMBL" id="MNAD01001426">
    <property type="protein sequence ID" value="OJT05580.1"/>
    <property type="molecule type" value="Genomic_DNA"/>
</dbReference>
<dbReference type="InterPro" id="IPR000210">
    <property type="entry name" value="BTB/POZ_dom"/>
</dbReference>
<proteinExistence type="predicted"/>
<dbReference type="OMA" id="RIYTIAC"/>
<dbReference type="InterPro" id="IPR011333">
    <property type="entry name" value="SKP1/BTB/POZ_sf"/>
</dbReference>
<keyword evidence="3" id="KW-1185">Reference proteome</keyword>
<dbReference type="AlphaFoldDB" id="A0A1M2VD68"/>
<reference evidence="2 3" key="1">
    <citation type="submission" date="2016-10" db="EMBL/GenBank/DDBJ databases">
        <title>Genome sequence of the basidiomycete white-rot fungus Trametes pubescens.</title>
        <authorList>
            <person name="Makela M.R."/>
            <person name="Granchi Z."/>
            <person name="Peng M."/>
            <person name="De Vries R.P."/>
            <person name="Grigoriev I."/>
            <person name="Riley R."/>
            <person name="Hilden K."/>
        </authorList>
    </citation>
    <scope>NUCLEOTIDE SEQUENCE [LARGE SCALE GENOMIC DNA]</scope>
    <source>
        <strain evidence="2 3">FBCC735</strain>
    </source>
</reference>
<dbReference type="OrthoDB" id="6359816at2759"/>
<dbReference type="SMART" id="SM00225">
    <property type="entry name" value="BTB"/>
    <property type="match status" value="1"/>
</dbReference>
<dbReference type="PROSITE" id="PS50097">
    <property type="entry name" value="BTB"/>
    <property type="match status" value="1"/>
</dbReference>
<dbReference type="Pfam" id="PF00651">
    <property type="entry name" value="BTB"/>
    <property type="match status" value="1"/>
</dbReference>
<dbReference type="SUPFAM" id="SSF54695">
    <property type="entry name" value="POZ domain"/>
    <property type="match status" value="1"/>
</dbReference>
<organism evidence="2 3">
    <name type="scientific">Trametes pubescens</name>
    <name type="common">White-rot fungus</name>
    <dbReference type="NCBI Taxonomy" id="154538"/>
    <lineage>
        <taxon>Eukaryota</taxon>
        <taxon>Fungi</taxon>
        <taxon>Dikarya</taxon>
        <taxon>Basidiomycota</taxon>
        <taxon>Agaricomycotina</taxon>
        <taxon>Agaricomycetes</taxon>
        <taxon>Polyporales</taxon>
        <taxon>Polyporaceae</taxon>
        <taxon>Trametes</taxon>
    </lineage>
</organism>
<gene>
    <name evidence="2" type="ORF">TRAPUB_3593</name>
</gene>
<name>A0A1M2VD68_TRAPU</name>
<comment type="caution">
    <text evidence="2">The sequence shown here is derived from an EMBL/GenBank/DDBJ whole genome shotgun (WGS) entry which is preliminary data.</text>
</comment>
<dbReference type="Gene3D" id="3.30.710.10">
    <property type="entry name" value="Potassium Channel Kv1.1, Chain A"/>
    <property type="match status" value="1"/>
</dbReference>
<dbReference type="Proteomes" id="UP000184267">
    <property type="component" value="Unassembled WGS sequence"/>
</dbReference>
<dbReference type="STRING" id="154538.A0A1M2VD68"/>